<feature type="transmembrane region" description="Helical" evidence="10">
    <location>
        <begin position="272"/>
        <end position="291"/>
    </location>
</feature>
<keyword evidence="3" id="KW-0589">Pheromone response</keyword>
<evidence type="ECO:0000256" key="2">
    <source>
        <dbReference type="ARBA" id="ARBA00011085"/>
    </source>
</evidence>
<dbReference type="CDD" id="cd14966">
    <property type="entry name" value="7tmD_STE3"/>
    <property type="match status" value="1"/>
</dbReference>
<dbReference type="Proteomes" id="UP000007304">
    <property type="component" value="Unassembled WGS sequence"/>
</dbReference>
<keyword evidence="5 10" id="KW-1133">Transmembrane helix</keyword>
<keyword evidence="8 11" id="KW-0675">Receptor</keyword>
<keyword evidence="9" id="KW-0807">Transducer</keyword>
<gene>
    <name evidence="11" type="ORF">HMPREF1120_08176</name>
</gene>
<evidence type="ECO:0000256" key="7">
    <source>
        <dbReference type="ARBA" id="ARBA00023136"/>
    </source>
</evidence>
<evidence type="ECO:0000256" key="3">
    <source>
        <dbReference type="ARBA" id="ARBA00022507"/>
    </source>
</evidence>
<keyword evidence="7 10" id="KW-0472">Membrane</keyword>
<evidence type="ECO:0000256" key="8">
    <source>
        <dbReference type="ARBA" id="ARBA00023170"/>
    </source>
</evidence>
<comment type="subcellular location">
    <subcellularLocation>
        <location evidence="1">Membrane</location>
        <topology evidence="1">Multi-pass membrane protein</topology>
    </subcellularLocation>
</comment>
<dbReference type="OMA" id="IPPLIWH"/>
<dbReference type="GeneID" id="20312815"/>
<feature type="transmembrane region" description="Helical" evidence="10">
    <location>
        <begin position="211"/>
        <end position="233"/>
    </location>
</feature>
<feature type="transmembrane region" description="Helical" evidence="10">
    <location>
        <begin position="78"/>
        <end position="98"/>
    </location>
</feature>
<dbReference type="STRING" id="858893.H6C7X9"/>
<dbReference type="OrthoDB" id="2874149at2759"/>
<organism evidence="11 12">
    <name type="scientific">Exophiala dermatitidis (strain ATCC 34100 / CBS 525.76 / NIH/UT8656)</name>
    <name type="common">Black yeast</name>
    <name type="synonym">Wangiella dermatitidis</name>
    <dbReference type="NCBI Taxonomy" id="858893"/>
    <lineage>
        <taxon>Eukaryota</taxon>
        <taxon>Fungi</taxon>
        <taxon>Dikarya</taxon>
        <taxon>Ascomycota</taxon>
        <taxon>Pezizomycotina</taxon>
        <taxon>Eurotiomycetes</taxon>
        <taxon>Chaetothyriomycetidae</taxon>
        <taxon>Chaetothyriales</taxon>
        <taxon>Herpotrichiellaceae</taxon>
        <taxon>Exophiala</taxon>
    </lineage>
</organism>
<keyword evidence="6" id="KW-0297">G-protein coupled receptor</keyword>
<evidence type="ECO:0000313" key="11">
    <source>
        <dbReference type="EMBL" id="EHY60206.1"/>
    </source>
</evidence>
<evidence type="ECO:0000256" key="5">
    <source>
        <dbReference type="ARBA" id="ARBA00022989"/>
    </source>
</evidence>
<dbReference type="PANTHER" id="PTHR28097">
    <property type="entry name" value="PHEROMONE A FACTOR RECEPTOR"/>
    <property type="match status" value="1"/>
</dbReference>
<dbReference type="PRINTS" id="PR00899">
    <property type="entry name" value="GPCRSTE3"/>
</dbReference>
<evidence type="ECO:0000256" key="10">
    <source>
        <dbReference type="SAM" id="Phobius"/>
    </source>
</evidence>
<evidence type="ECO:0000256" key="9">
    <source>
        <dbReference type="ARBA" id="ARBA00023224"/>
    </source>
</evidence>
<proteinExistence type="inferred from homology"/>
<dbReference type="HOGENOM" id="CLU_027592_3_2_1"/>
<dbReference type="GO" id="GO:0004932">
    <property type="term" value="F:mating-type factor pheromone receptor activity"/>
    <property type="evidence" value="ECO:0007669"/>
    <property type="project" value="InterPro"/>
</dbReference>
<sequence>MYWTAAAVLTPLLALLACLLSIPPLIVHFQARNFAATVLILGVTILNVQNLVNALIWASEDFNTWWDGKILCDIEVKLYIGIAIAADGAVTSIFRQIAGILDTKHMTVTASPQSRRRRLVIEVLLCIVFPTLIMAAHYLVQNDRYWIRTSAGCTPTFSPSWPTVFLIFLWPVVICLAGSVYCVLSVIRLWVHRKEMSSVLSNTPGVTTSRFLRLFALSFTLLLGYCPVAILTFDRNIRVQLHPYSWSYIHPPDWSEKIILVPDPGRLSIDRWAQIATGYVFFLFFGLGAEARQMYTRWIQKARDLRPRGCILRRKA</sequence>
<keyword evidence="12" id="KW-1185">Reference proteome</keyword>
<evidence type="ECO:0000256" key="4">
    <source>
        <dbReference type="ARBA" id="ARBA00022692"/>
    </source>
</evidence>
<evidence type="ECO:0000256" key="6">
    <source>
        <dbReference type="ARBA" id="ARBA00023040"/>
    </source>
</evidence>
<feature type="transmembrane region" description="Helical" evidence="10">
    <location>
        <begin position="119"/>
        <end position="140"/>
    </location>
</feature>
<comment type="similarity">
    <text evidence="2">Belongs to the G-protein coupled receptor 4 family.</text>
</comment>
<accession>H6C7X9</accession>
<dbReference type="AlphaFoldDB" id="H6C7X9"/>
<dbReference type="Pfam" id="PF02076">
    <property type="entry name" value="STE3"/>
    <property type="match status" value="1"/>
</dbReference>
<feature type="transmembrane region" description="Helical" evidence="10">
    <location>
        <begin position="164"/>
        <end position="191"/>
    </location>
</feature>
<dbReference type="InterPro" id="IPR001499">
    <property type="entry name" value="GPCR_STE3"/>
</dbReference>
<dbReference type="eggNOG" id="ENOG502S44N">
    <property type="taxonomic scope" value="Eukaryota"/>
</dbReference>
<reference evidence="11" key="1">
    <citation type="submission" date="2011-07" db="EMBL/GenBank/DDBJ databases">
        <title>The Genome Sequence of Exophiala (Wangiella) dermatitidis NIH/UT8656.</title>
        <authorList>
            <consortium name="The Broad Institute Genome Sequencing Platform"/>
            <person name="Cuomo C."/>
            <person name="Wang Z."/>
            <person name="Hunicke-Smith S."/>
            <person name="Szanislo P.J."/>
            <person name="Earl A."/>
            <person name="Young S.K."/>
            <person name="Zeng Q."/>
            <person name="Gargeya S."/>
            <person name="Fitzgerald M."/>
            <person name="Haas B."/>
            <person name="Abouelleil A."/>
            <person name="Alvarado L."/>
            <person name="Arachchi H.M."/>
            <person name="Berlin A."/>
            <person name="Brown A."/>
            <person name="Chapman S.B."/>
            <person name="Chen Z."/>
            <person name="Dunbar C."/>
            <person name="Freedman E."/>
            <person name="Gearin G."/>
            <person name="Gellesch M."/>
            <person name="Goldberg J."/>
            <person name="Griggs A."/>
            <person name="Gujja S."/>
            <person name="Heiman D."/>
            <person name="Howarth C."/>
            <person name="Larson L."/>
            <person name="Lui A."/>
            <person name="MacDonald P.J.P."/>
            <person name="Montmayeur A."/>
            <person name="Murphy C."/>
            <person name="Neiman D."/>
            <person name="Pearson M."/>
            <person name="Priest M."/>
            <person name="Roberts A."/>
            <person name="Saif S."/>
            <person name="Shea T."/>
            <person name="Shenoy N."/>
            <person name="Sisk P."/>
            <person name="Stolte C."/>
            <person name="Sykes S."/>
            <person name="Wortman J."/>
            <person name="Nusbaum C."/>
            <person name="Birren B."/>
        </authorList>
    </citation>
    <scope>NUCLEOTIDE SEQUENCE</scope>
    <source>
        <strain evidence="11">NIH/UT8656</strain>
    </source>
</reference>
<dbReference type="VEuPathDB" id="FungiDB:HMPREF1120_08176"/>
<dbReference type="FunCoup" id="H6C7X9">
    <property type="interactions" value="65"/>
</dbReference>
<dbReference type="GO" id="GO:0000750">
    <property type="term" value="P:pheromone-dependent signal transduction involved in conjugation with cellular fusion"/>
    <property type="evidence" value="ECO:0007669"/>
    <property type="project" value="TreeGrafter"/>
</dbReference>
<dbReference type="RefSeq" id="XP_009160667.1">
    <property type="nucleotide sequence ID" value="XM_009162419.1"/>
</dbReference>
<dbReference type="InParanoid" id="H6C7X9"/>
<evidence type="ECO:0000256" key="1">
    <source>
        <dbReference type="ARBA" id="ARBA00004141"/>
    </source>
</evidence>
<keyword evidence="4 10" id="KW-0812">Transmembrane</keyword>
<evidence type="ECO:0000313" key="12">
    <source>
        <dbReference type="Proteomes" id="UP000007304"/>
    </source>
</evidence>
<dbReference type="PANTHER" id="PTHR28097:SF1">
    <property type="entry name" value="PHEROMONE A FACTOR RECEPTOR"/>
    <property type="match status" value="1"/>
</dbReference>
<feature type="transmembrane region" description="Helical" evidence="10">
    <location>
        <begin position="34"/>
        <end position="58"/>
    </location>
</feature>
<name>H6C7X9_EXODN</name>
<dbReference type="GO" id="GO:0005886">
    <property type="term" value="C:plasma membrane"/>
    <property type="evidence" value="ECO:0007669"/>
    <property type="project" value="TreeGrafter"/>
</dbReference>
<protein>
    <submittedName>
        <fullName evidence="11">Pheromone a factor receptor</fullName>
    </submittedName>
</protein>
<feature type="transmembrane region" description="Helical" evidence="10">
    <location>
        <begin position="6"/>
        <end position="27"/>
    </location>
</feature>
<dbReference type="EMBL" id="JH226136">
    <property type="protein sequence ID" value="EHY60206.1"/>
    <property type="molecule type" value="Genomic_DNA"/>
</dbReference>